<feature type="signal peptide" evidence="6">
    <location>
        <begin position="1"/>
        <end position="27"/>
    </location>
</feature>
<dbReference type="InterPro" id="IPR002491">
    <property type="entry name" value="ABC_transptr_periplasmic_BD"/>
</dbReference>
<feature type="domain" description="Fe/B12 periplasmic-binding" evidence="7">
    <location>
        <begin position="68"/>
        <end position="329"/>
    </location>
</feature>
<dbReference type="PROSITE" id="PS51257">
    <property type="entry name" value="PROKAR_LIPOPROTEIN"/>
    <property type="match status" value="1"/>
</dbReference>
<dbReference type="EMBL" id="JBHTGQ010000002">
    <property type="protein sequence ID" value="MFC7748574.1"/>
    <property type="molecule type" value="Genomic_DNA"/>
</dbReference>
<dbReference type="Pfam" id="PF01497">
    <property type="entry name" value="Peripla_BP_2"/>
    <property type="match status" value="1"/>
</dbReference>
<dbReference type="PROSITE" id="PS50983">
    <property type="entry name" value="FE_B12_PBP"/>
    <property type="match status" value="1"/>
</dbReference>
<dbReference type="PANTHER" id="PTHR30532">
    <property type="entry name" value="IRON III DICITRATE-BINDING PERIPLASMIC PROTEIN"/>
    <property type="match status" value="1"/>
</dbReference>
<evidence type="ECO:0000256" key="3">
    <source>
        <dbReference type="ARBA" id="ARBA00022448"/>
    </source>
</evidence>
<comment type="subcellular location">
    <subcellularLocation>
        <location evidence="1">Cell envelope</location>
    </subcellularLocation>
</comment>
<evidence type="ECO:0000256" key="4">
    <source>
        <dbReference type="ARBA" id="ARBA00022729"/>
    </source>
</evidence>
<comment type="similarity">
    <text evidence="2">Belongs to the bacterial solute-binding protein 8 family.</text>
</comment>
<evidence type="ECO:0000313" key="8">
    <source>
        <dbReference type="EMBL" id="MFC7748574.1"/>
    </source>
</evidence>
<dbReference type="SUPFAM" id="SSF53807">
    <property type="entry name" value="Helical backbone' metal receptor"/>
    <property type="match status" value="1"/>
</dbReference>
<keyword evidence="9" id="KW-1185">Reference proteome</keyword>
<evidence type="ECO:0000256" key="2">
    <source>
        <dbReference type="ARBA" id="ARBA00008814"/>
    </source>
</evidence>
<evidence type="ECO:0000256" key="5">
    <source>
        <dbReference type="SAM" id="MobiDB-lite"/>
    </source>
</evidence>
<comment type="caution">
    <text evidence="8">The sequence shown here is derived from an EMBL/GenBank/DDBJ whole genome shotgun (WGS) entry which is preliminary data.</text>
</comment>
<feature type="region of interest" description="Disordered" evidence="5">
    <location>
        <begin position="29"/>
        <end position="61"/>
    </location>
</feature>
<sequence>MKVLKGKLAGLSMLVLLLILSACGGGADTKTEGASASPSASPTAASQPEKRKVAHSMGESDVPSAPKRVVILTNEGLEALLALGVKPVGAVQGFTGNPWYDHLKSELDGVTNVGKESEPNIETIASLKPDLIIGNKMRHEKIYDQLKAIAPTVYSETLRGAWKQNFLFYSEAVNKKAEGEKIIADFDKRVDDIRSKLGDKINTKVSLVRFMPGDTRIYYKDTFAGIILEQIGFKRPDSQNKNEFAATKVPKERTPEMDGDIIFYFTYETGNGEASKLEEEWTKDPLWQNLSAVKAGKVVKVDDVIWNTAGGVKAAFLLLDDIKKQFGLS</sequence>
<organism evidence="8 9">
    <name type="scientific">Paenibacillus thermoaerophilus</name>
    <dbReference type="NCBI Taxonomy" id="1215385"/>
    <lineage>
        <taxon>Bacteria</taxon>
        <taxon>Bacillati</taxon>
        <taxon>Bacillota</taxon>
        <taxon>Bacilli</taxon>
        <taxon>Bacillales</taxon>
        <taxon>Paenibacillaceae</taxon>
        <taxon>Paenibacillus</taxon>
    </lineage>
</organism>
<dbReference type="CDD" id="cd01146">
    <property type="entry name" value="FhuD"/>
    <property type="match status" value="1"/>
</dbReference>
<accession>A0ABW2UXH7</accession>
<evidence type="ECO:0000256" key="1">
    <source>
        <dbReference type="ARBA" id="ARBA00004196"/>
    </source>
</evidence>
<dbReference type="InterPro" id="IPR051313">
    <property type="entry name" value="Bact_iron-sidero_bind"/>
</dbReference>
<proteinExistence type="inferred from homology"/>
<feature type="chain" id="PRO_5045732523" evidence="6">
    <location>
        <begin position="28"/>
        <end position="329"/>
    </location>
</feature>
<keyword evidence="4 6" id="KW-0732">Signal</keyword>
<gene>
    <name evidence="8" type="ORF">ACFQWB_01265</name>
</gene>
<dbReference type="Gene3D" id="3.40.50.1980">
    <property type="entry name" value="Nitrogenase molybdenum iron protein domain"/>
    <property type="match status" value="2"/>
</dbReference>
<dbReference type="PANTHER" id="PTHR30532:SF21">
    <property type="entry name" value="SIDEROPHORE-BINDING LIPOPROTEIN YFIY-RELATED"/>
    <property type="match status" value="1"/>
</dbReference>
<dbReference type="RefSeq" id="WP_138787633.1">
    <property type="nucleotide sequence ID" value="NZ_JBHTGQ010000002.1"/>
</dbReference>
<dbReference type="Proteomes" id="UP001596528">
    <property type="component" value="Unassembled WGS sequence"/>
</dbReference>
<name>A0ABW2UXH7_9BACL</name>
<evidence type="ECO:0000313" key="9">
    <source>
        <dbReference type="Proteomes" id="UP001596528"/>
    </source>
</evidence>
<evidence type="ECO:0000256" key="6">
    <source>
        <dbReference type="SAM" id="SignalP"/>
    </source>
</evidence>
<keyword evidence="3" id="KW-0813">Transport</keyword>
<reference evidence="9" key="1">
    <citation type="journal article" date="2019" name="Int. J. Syst. Evol. Microbiol.">
        <title>The Global Catalogue of Microorganisms (GCM) 10K type strain sequencing project: providing services to taxonomists for standard genome sequencing and annotation.</title>
        <authorList>
            <consortium name="The Broad Institute Genomics Platform"/>
            <consortium name="The Broad Institute Genome Sequencing Center for Infectious Disease"/>
            <person name="Wu L."/>
            <person name="Ma J."/>
        </authorList>
    </citation>
    <scope>NUCLEOTIDE SEQUENCE [LARGE SCALE GENOMIC DNA]</scope>
    <source>
        <strain evidence="9">JCM 18657</strain>
    </source>
</reference>
<evidence type="ECO:0000259" key="7">
    <source>
        <dbReference type="PROSITE" id="PS50983"/>
    </source>
</evidence>
<protein>
    <submittedName>
        <fullName evidence="8">ABC transporter substrate-binding protein</fullName>
    </submittedName>
</protein>
<feature type="compositionally biased region" description="Low complexity" evidence="5">
    <location>
        <begin position="34"/>
        <end position="46"/>
    </location>
</feature>